<comment type="caution">
    <text evidence="1">The sequence shown here is derived from an EMBL/GenBank/DDBJ whole genome shotgun (WGS) entry which is preliminary data.</text>
</comment>
<evidence type="ECO:0000313" key="2">
    <source>
        <dbReference type="Proteomes" id="UP000301751"/>
    </source>
</evidence>
<dbReference type="OrthoDB" id="5877230at2"/>
<dbReference type="RefSeq" id="WP_137735255.1">
    <property type="nucleotide sequence ID" value="NZ_BJCL01000017.1"/>
</dbReference>
<proteinExistence type="predicted"/>
<sequence length="250" mass="27102">MKVCVLNFSGNVGKSTIAAHLLQPRLNAQVFSVESLNVDASSDGVEVARLRGKHYNDLLQRLMKLDDAIVDVGSSNVEDFLKMMQHYADSQEEFDLFVVPVVKDGKQQADTVNTIRALRAIGVPAAKILVLINKVETDDDLRTDFAGVFGFCASGEATIPEGGVIFANELFAMLKTQQLSIGALNDDATDYRQRLRAAANEDEQDAAIQMIAMKRLAKTCNKNLDTAFAALFPLGLPIQLQASLALSVAA</sequence>
<name>A0A480B0P5_9BURK</name>
<dbReference type="InterPro" id="IPR047985">
    <property type="entry name" value="StbB-like"/>
</dbReference>
<dbReference type="InterPro" id="IPR027417">
    <property type="entry name" value="P-loop_NTPase"/>
</dbReference>
<keyword evidence="2" id="KW-1185">Reference proteome</keyword>
<evidence type="ECO:0000313" key="1">
    <source>
        <dbReference type="EMBL" id="GCL65555.1"/>
    </source>
</evidence>
<reference evidence="2" key="1">
    <citation type="submission" date="2019-03" db="EMBL/GenBank/DDBJ databases">
        <title>Aquabacterium pictum sp.nov., the first bacteriochlorophyll a-containing freshwater bacterium in the genus Aquabacterium of the class Betaproteobacteria.</title>
        <authorList>
            <person name="Hirose S."/>
            <person name="Tank M."/>
            <person name="Hara E."/>
            <person name="Tamaki H."/>
            <person name="Takaichi S."/>
            <person name="Haruta S."/>
            <person name="Hanada S."/>
        </authorList>
    </citation>
    <scope>NUCLEOTIDE SEQUENCE [LARGE SCALE GENOMIC DNA]</scope>
    <source>
        <strain evidence="2">W35</strain>
    </source>
</reference>
<gene>
    <name evidence="1" type="ORF">AQPW35_46360</name>
</gene>
<dbReference type="Gene3D" id="3.40.50.300">
    <property type="entry name" value="P-loop containing nucleotide triphosphate hydrolases"/>
    <property type="match status" value="1"/>
</dbReference>
<dbReference type="AlphaFoldDB" id="A0A480B0P5"/>
<dbReference type="EMBL" id="BJCL01000017">
    <property type="protein sequence ID" value="GCL65555.1"/>
    <property type="molecule type" value="Genomic_DNA"/>
</dbReference>
<dbReference type="CDD" id="cd01983">
    <property type="entry name" value="SIMIBI"/>
    <property type="match status" value="1"/>
</dbReference>
<dbReference type="Proteomes" id="UP000301751">
    <property type="component" value="Unassembled WGS sequence"/>
</dbReference>
<evidence type="ECO:0008006" key="3">
    <source>
        <dbReference type="Google" id="ProtNLM"/>
    </source>
</evidence>
<dbReference type="SUPFAM" id="SSF52540">
    <property type="entry name" value="P-loop containing nucleoside triphosphate hydrolases"/>
    <property type="match status" value="1"/>
</dbReference>
<dbReference type="NCBIfam" id="NF041292">
    <property type="entry name" value="StbB"/>
    <property type="match status" value="1"/>
</dbReference>
<accession>A0A480B0P5</accession>
<organism evidence="1 2">
    <name type="scientific">Pseudaquabacterium pictum</name>
    <dbReference type="NCBI Taxonomy" id="2315236"/>
    <lineage>
        <taxon>Bacteria</taxon>
        <taxon>Pseudomonadati</taxon>
        <taxon>Pseudomonadota</taxon>
        <taxon>Betaproteobacteria</taxon>
        <taxon>Burkholderiales</taxon>
        <taxon>Sphaerotilaceae</taxon>
        <taxon>Pseudaquabacterium</taxon>
    </lineage>
</organism>
<protein>
    <recommendedName>
        <fullName evidence="3">Plasmid stability protein StbB</fullName>
    </recommendedName>
</protein>